<proteinExistence type="predicted"/>
<keyword evidence="3" id="KW-1185">Reference proteome</keyword>
<dbReference type="InterPro" id="IPR011009">
    <property type="entry name" value="Kinase-like_dom_sf"/>
</dbReference>
<organism evidence="2 3">
    <name type="scientific">Calocera viscosa (strain TUFC12733)</name>
    <dbReference type="NCBI Taxonomy" id="1330018"/>
    <lineage>
        <taxon>Eukaryota</taxon>
        <taxon>Fungi</taxon>
        <taxon>Dikarya</taxon>
        <taxon>Basidiomycota</taxon>
        <taxon>Agaricomycotina</taxon>
        <taxon>Dacrymycetes</taxon>
        <taxon>Dacrymycetales</taxon>
        <taxon>Dacrymycetaceae</taxon>
        <taxon>Calocera</taxon>
    </lineage>
</organism>
<gene>
    <name evidence="2" type="ORF">CALVIDRAFT_532095</name>
</gene>
<sequence>MSGRFATLVPWRGYSKAAVHSPSSPFKKSKNPNKTQEAAVTQYDEVTQSLQVVDMKTVWASDTSWPGCRTLELGECISASPDSIVYRATWNGERVIAKQAIDAYQEALLRDEFANYEIAKAQWGQCVVQPLAFFTLGLDMAILLETDGGTPLATLYDARSGLNLSHLCLALIFLDSGCTLPEVFETMTEFHKTGLFHNDIQGSNFVRSPIDGRVRVIGLAYAQLHKDTCLGPGKCPELRRLDPSRPLHSDSPPAQEWEAELHPC</sequence>
<dbReference type="Proteomes" id="UP000076738">
    <property type="component" value="Unassembled WGS sequence"/>
</dbReference>
<dbReference type="AlphaFoldDB" id="A0A167FF62"/>
<evidence type="ECO:0000256" key="1">
    <source>
        <dbReference type="SAM" id="MobiDB-lite"/>
    </source>
</evidence>
<reference evidence="2 3" key="1">
    <citation type="journal article" date="2016" name="Mol. Biol. Evol.">
        <title>Comparative Genomics of Early-Diverging Mushroom-Forming Fungi Provides Insights into the Origins of Lignocellulose Decay Capabilities.</title>
        <authorList>
            <person name="Nagy L.G."/>
            <person name="Riley R."/>
            <person name="Tritt A."/>
            <person name="Adam C."/>
            <person name="Daum C."/>
            <person name="Floudas D."/>
            <person name="Sun H."/>
            <person name="Yadav J.S."/>
            <person name="Pangilinan J."/>
            <person name="Larsson K.H."/>
            <person name="Matsuura K."/>
            <person name="Barry K."/>
            <person name="Labutti K."/>
            <person name="Kuo R."/>
            <person name="Ohm R.A."/>
            <person name="Bhattacharya S.S."/>
            <person name="Shirouzu T."/>
            <person name="Yoshinaga Y."/>
            <person name="Martin F.M."/>
            <person name="Grigoriev I.V."/>
            <person name="Hibbett D.S."/>
        </authorList>
    </citation>
    <scope>NUCLEOTIDE SEQUENCE [LARGE SCALE GENOMIC DNA]</scope>
    <source>
        <strain evidence="2 3">TUFC12733</strain>
    </source>
</reference>
<dbReference type="SUPFAM" id="SSF56112">
    <property type="entry name" value="Protein kinase-like (PK-like)"/>
    <property type="match status" value="1"/>
</dbReference>
<feature type="region of interest" description="Disordered" evidence="1">
    <location>
        <begin position="241"/>
        <end position="264"/>
    </location>
</feature>
<protein>
    <recommendedName>
        <fullName evidence="4">Protein kinase domain-containing protein</fullName>
    </recommendedName>
</protein>
<dbReference type="OrthoDB" id="188035at2759"/>
<accession>A0A167FF62</accession>
<dbReference type="EMBL" id="KV417423">
    <property type="protein sequence ID" value="KZO89427.1"/>
    <property type="molecule type" value="Genomic_DNA"/>
</dbReference>
<name>A0A167FF62_CALVF</name>
<evidence type="ECO:0008006" key="4">
    <source>
        <dbReference type="Google" id="ProtNLM"/>
    </source>
</evidence>
<evidence type="ECO:0000313" key="2">
    <source>
        <dbReference type="EMBL" id="KZO89427.1"/>
    </source>
</evidence>
<evidence type="ECO:0000313" key="3">
    <source>
        <dbReference type="Proteomes" id="UP000076738"/>
    </source>
</evidence>